<evidence type="ECO:0000256" key="9">
    <source>
        <dbReference type="SAM" id="Phobius"/>
    </source>
</evidence>
<feature type="transmembrane region" description="Helical" evidence="9">
    <location>
        <begin position="28"/>
        <end position="46"/>
    </location>
</feature>
<dbReference type="GO" id="GO:0008076">
    <property type="term" value="C:voltage-gated potassium channel complex"/>
    <property type="evidence" value="ECO:0007669"/>
    <property type="project" value="InterPro"/>
</dbReference>
<dbReference type="InterPro" id="IPR028325">
    <property type="entry name" value="VG_K_chnl"/>
</dbReference>
<keyword evidence="7 11" id="KW-0407">Ion channel</keyword>
<dbReference type="Gene3D" id="1.10.287.70">
    <property type="match status" value="1"/>
</dbReference>
<comment type="subcellular location">
    <subcellularLocation>
        <location evidence="1">Membrane</location>
        <topology evidence="1">Multi-pass membrane protein</topology>
    </subcellularLocation>
</comment>
<evidence type="ECO:0000256" key="6">
    <source>
        <dbReference type="ARBA" id="ARBA00023136"/>
    </source>
</evidence>
<dbReference type="PANTHER" id="PTHR11537">
    <property type="entry name" value="VOLTAGE-GATED POTASSIUM CHANNEL"/>
    <property type="match status" value="1"/>
</dbReference>
<evidence type="ECO:0000259" key="10">
    <source>
        <dbReference type="Pfam" id="PF07885"/>
    </source>
</evidence>
<gene>
    <name evidence="11" type="ORF">LZ495_23890</name>
</gene>
<dbReference type="GO" id="GO:0001508">
    <property type="term" value="P:action potential"/>
    <property type="evidence" value="ECO:0007669"/>
    <property type="project" value="TreeGrafter"/>
</dbReference>
<evidence type="ECO:0000256" key="4">
    <source>
        <dbReference type="ARBA" id="ARBA00022989"/>
    </source>
</evidence>
<dbReference type="Pfam" id="PF07885">
    <property type="entry name" value="Ion_trans_2"/>
    <property type="match status" value="1"/>
</dbReference>
<evidence type="ECO:0000256" key="2">
    <source>
        <dbReference type="ARBA" id="ARBA00022448"/>
    </source>
</evidence>
<name>A0AA41Q4E9_9ACTN</name>
<dbReference type="PRINTS" id="PR00169">
    <property type="entry name" value="KCHANNEL"/>
</dbReference>
<evidence type="ECO:0000313" key="12">
    <source>
        <dbReference type="Proteomes" id="UP001165378"/>
    </source>
</evidence>
<dbReference type="SUPFAM" id="SSF81324">
    <property type="entry name" value="Voltage-gated potassium channels"/>
    <property type="match status" value="1"/>
</dbReference>
<dbReference type="GO" id="GO:0005249">
    <property type="term" value="F:voltage-gated potassium channel activity"/>
    <property type="evidence" value="ECO:0007669"/>
    <property type="project" value="InterPro"/>
</dbReference>
<dbReference type="Gene3D" id="1.20.120.350">
    <property type="entry name" value="Voltage-gated potassium channels. Chain C"/>
    <property type="match status" value="1"/>
</dbReference>
<keyword evidence="12" id="KW-1185">Reference proteome</keyword>
<accession>A0AA41Q4E9</accession>
<dbReference type="RefSeq" id="WP_235054910.1">
    <property type="nucleotide sequence ID" value="NZ_JAKFHA010000015.1"/>
</dbReference>
<evidence type="ECO:0000256" key="5">
    <source>
        <dbReference type="ARBA" id="ARBA00023065"/>
    </source>
</evidence>
<feature type="region of interest" description="Disordered" evidence="8">
    <location>
        <begin position="244"/>
        <end position="291"/>
    </location>
</feature>
<evidence type="ECO:0000256" key="1">
    <source>
        <dbReference type="ARBA" id="ARBA00004141"/>
    </source>
</evidence>
<keyword evidence="5" id="KW-0406">Ion transport</keyword>
<evidence type="ECO:0000256" key="3">
    <source>
        <dbReference type="ARBA" id="ARBA00022692"/>
    </source>
</evidence>
<evidence type="ECO:0000256" key="8">
    <source>
        <dbReference type="SAM" id="MobiDB-lite"/>
    </source>
</evidence>
<feature type="compositionally biased region" description="Low complexity" evidence="8">
    <location>
        <begin position="251"/>
        <end position="261"/>
    </location>
</feature>
<keyword evidence="3 9" id="KW-0812">Transmembrane</keyword>
<keyword evidence="6 9" id="KW-0472">Membrane</keyword>
<evidence type="ECO:0000256" key="7">
    <source>
        <dbReference type="ARBA" id="ARBA00023303"/>
    </source>
</evidence>
<reference evidence="11" key="1">
    <citation type="submission" date="2022-01" db="EMBL/GenBank/DDBJ databases">
        <title>Genome-Based Taxonomic Classification of the Phylum Actinobacteria.</title>
        <authorList>
            <person name="Gao Y."/>
        </authorList>
    </citation>
    <scope>NUCLEOTIDE SEQUENCE</scope>
    <source>
        <strain evidence="11">KLBMP 8922</strain>
    </source>
</reference>
<dbReference type="InterPro" id="IPR027359">
    <property type="entry name" value="Volt_channel_dom_sf"/>
</dbReference>
<feature type="transmembrane region" description="Helical" evidence="9">
    <location>
        <begin position="90"/>
        <end position="109"/>
    </location>
</feature>
<organism evidence="11 12">
    <name type="scientific">Yinghuangia soli</name>
    <dbReference type="NCBI Taxonomy" id="2908204"/>
    <lineage>
        <taxon>Bacteria</taxon>
        <taxon>Bacillati</taxon>
        <taxon>Actinomycetota</taxon>
        <taxon>Actinomycetes</taxon>
        <taxon>Kitasatosporales</taxon>
        <taxon>Streptomycetaceae</taxon>
        <taxon>Yinghuangia</taxon>
    </lineage>
</organism>
<keyword evidence="2" id="KW-0813">Transport</keyword>
<dbReference type="AlphaFoldDB" id="A0AA41Q4E9"/>
<feature type="transmembrane region" description="Helical" evidence="9">
    <location>
        <begin position="121"/>
        <end position="142"/>
    </location>
</feature>
<dbReference type="EMBL" id="JAKFHA010000015">
    <property type="protein sequence ID" value="MCF2530244.1"/>
    <property type="molecule type" value="Genomic_DNA"/>
</dbReference>
<dbReference type="Proteomes" id="UP001165378">
    <property type="component" value="Unassembled WGS sequence"/>
</dbReference>
<keyword evidence="4 9" id="KW-1133">Transmembrane helix</keyword>
<feature type="transmembrane region" description="Helical" evidence="9">
    <location>
        <begin position="183"/>
        <end position="209"/>
    </location>
</feature>
<protein>
    <submittedName>
        <fullName evidence="11">Potassium channel family protein</fullName>
    </submittedName>
</protein>
<dbReference type="PANTHER" id="PTHR11537:SF254">
    <property type="entry name" value="POTASSIUM VOLTAGE-GATED CHANNEL PROTEIN SHAB"/>
    <property type="match status" value="1"/>
</dbReference>
<feature type="compositionally biased region" description="Low complexity" evidence="8">
    <location>
        <begin position="278"/>
        <end position="291"/>
    </location>
</feature>
<feature type="domain" description="Potassium channel" evidence="10">
    <location>
        <begin position="129"/>
        <end position="207"/>
    </location>
</feature>
<comment type="caution">
    <text evidence="11">The sequence shown here is derived from an EMBL/GenBank/DDBJ whole genome shotgun (WGS) entry which is preliminary data.</text>
</comment>
<evidence type="ECO:0000313" key="11">
    <source>
        <dbReference type="EMBL" id="MCF2530244.1"/>
    </source>
</evidence>
<dbReference type="InterPro" id="IPR013099">
    <property type="entry name" value="K_chnl_dom"/>
</dbReference>
<feature type="transmembrane region" description="Helical" evidence="9">
    <location>
        <begin position="53"/>
        <end position="70"/>
    </location>
</feature>
<proteinExistence type="predicted"/>
<sequence>MPPPSLPPVKPTHRSAAYDRWERVTTPWLTLLAVVSLTTFVVGEALRATSQPVLWIEYGVWAVFLTDYLVRLKLSRDRWRFVRTHPLDLAAVALPAMRLLRLIAVIGRIGMIAHRGRSERLLVSTVALVLTILVSGAAAVLAPERGAENANITDYPDALWWAISTVTTVGYGDLHPVTPEGRLVGVVLMVVGIGMMGVVTATIASRVILPEQQAEDRAETARLEERLASLEEQLARALALLENESRHREGPGPASSGPVGALVPAPGNAPDPGSADRTAATAAGTGAGTSS</sequence>